<proteinExistence type="predicted"/>
<sequence>MKTCGWVGQNTVFYSFGIATVEARTNVRDHLDPQGVMFNDALDGSYVDFLMTKRPDFRLDYAPRVLLYTDRYAEAMARLSTGDVFLVVSNHNGEGGGVGAFQTPIDPNARNVWRSVELPTLQRNEAINRIISVAKDQNWAHSVDWNKGDGNLLPESTASSQQVPAVPQAQGPAATQTCYSVSGASACPTSCPTTFTTSSSVKPTITAKPACDLHNQDPDQGITQAYCLCDSSVTLTPLSIPTNGHPSDSCAYTTIPKTGEISITTVKQTYTSNCHVCTEIEFNPPTCTSTVPGCTPTTATSATPTSTFVVNLSNNTVHAGNANDANNGADFRNNIMSTLKSACPETKSGQAGQCDTTEKYQIHDIWTVVEGGDMDGTLSFQFEDSRYLSTGERDRMLAVAVGSFQQAVGKSCSKVKYSYPLDPTESGCHPPEKRHLVPRVPIGPGDTTYGQNPDACHSDMNICNGPDHISVELAGSEGPYTNHMNIHVSFEIGNGKDSAFNEFICEMIIDGLAALVNVVAPELAVGDWVSAEELQEILCAQ</sequence>
<dbReference type="Proteomes" id="UP000572817">
    <property type="component" value="Unassembled WGS sequence"/>
</dbReference>
<dbReference type="OrthoDB" id="3797888at2759"/>
<comment type="caution">
    <text evidence="1">The sequence shown here is derived from an EMBL/GenBank/DDBJ whole genome shotgun (WGS) entry which is preliminary data.</text>
</comment>
<protein>
    <submittedName>
        <fullName evidence="1">Uncharacterized protein</fullName>
    </submittedName>
</protein>
<gene>
    <name evidence="1" type="ORF">GTA08_BOTSDO08524</name>
</gene>
<keyword evidence="2" id="KW-1185">Reference proteome</keyword>
<accession>A0A8H4N0C5</accession>
<evidence type="ECO:0000313" key="2">
    <source>
        <dbReference type="Proteomes" id="UP000572817"/>
    </source>
</evidence>
<dbReference type="EMBL" id="WWBZ02000051">
    <property type="protein sequence ID" value="KAF4304210.1"/>
    <property type="molecule type" value="Genomic_DNA"/>
</dbReference>
<dbReference type="AlphaFoldDB" id="A0A8H4N0C5"/>
<name>A0A8H4N0C5_9PEZI</name>
<organism evidence="1 2">
    <name type="scientific">Botryosphaeria dothidea</name>
    <dbReference type="NCBI Taxonomy" id="55169"/>
    <lineage>
        <taxon>Eukaryota</taxon>
        <taxon>Fungi</taxon>
        <taxon>Dikarya</taxon>
        <taxon>Ascomycota</taxon>
        <taxon>Pezizomycotina</taxon>
        <taxon>Dothideomycetes</taxon>
        <taxon>Dothideomycetes incertae sedis</taxon>
        <taxon>Botryosphaeriales</taxon>
        <taxon>Botryosphaeriaceae</taxon>
        <taxon>Botryosphaeria</taxon>
    </lineage>
</organism>
<reference evidence="1" key="1">
    <citation type="submission" date="2020-04" db="EMBL/GenBank/DDBJ databases">
        <title>Genome Assembly and Annotation of Botryosphaeria dothidea sdau 11-99, a Latent Pathogen of Apple Fruit Ring Rot in China.</title>
        <authorList>
            <person name="Yu C."/>
            <person name="Diao Y."/>
            <person name="Lu Q."/>
            <person name="Zhao J."/>
            <person name="Cui S."/>
            <person name="Peng C."/>
            <person name="He B."/>
            <person name="Liu H."/>
        </authorList>
    </citation>
    <scope>NUCLEOTIDE SEQUENCE [LARGE SCALE GENOMIC DNA]</scope>
    <source>
        <strain evidence="1">Sdau11-99</strain>
    </source>
</reference>
<evidence type="ECO:0000313" key="1">
    <source>
        <dbReference type="EMBL" id="KAF4304210.1"/>
    </source>
</evidence>